<evidence type="ECO:0008006" key="3">
    <source>
        <dbReference type="Google" id="ProtNLM"/>
    </source>
</evidence>
<keyword evidence="2" id="KW-1185">Reference proteome</keyword>
<comment type="caution">
    <text evidence="1">The sequence shown here is derived from an EMBL/GenBank/DDBJ whole genome shotgun (WGS) entry which is preliminary data.</text>
</comment>
<evidence type="ECO:0000313" key="1">
    <source>
        <dbReference type="EMBL" id="ORU97253.1"/>
    </source>
</evidence>
<protein>
    <recommendedName>
        <fullName evidence="3">DUF4926 domain-containing protein</fullName>
    </recommendedName>
</protein>
<evidence type="ECO:0000313" key="2">
    <source>
        <dbReference type="Proteomes" id="UP000193484"/>
    </source>
</evidence>
<proteinExistence type="predicted"/>
<dbReference type="AlphaFoldDB" id="A0A1X1R024"/>
<name>A0A1X1R024_MYCFA</name>
<gene>
    <name evidence="1" type="ORF">AWC04_18390</name>
</gene>
<organism evidence="1 2">
    <name type="scientific">Mycolicibacterium fallax</name>
    <name type="common">Mycobacterium fallax</name>
    <dbReference type="NCBI Taxonomy" id="1793"/>
    <lineage>
        <taxon>Bacteria</taxon>
        <taxon>Bacillati</taxon>
        <taxon>Actinomycetota</taxon>
        <taxon>Actinomycetes</taxon>
        <taxon>Mycobacteriales</taxon>
        <taxon>Mycobacteriaceae</taxon>
        <taxon>Mycolicibacterium</taxon>
    </lineage>
</organism>
<dbReference type="Proteomes" id="UP000193484">
    <property type="component" value="Unassembled WGS sequence"/>
</dbReference>
<sequence length="64" mass="6452">MYPELSRVALTRPVPAYGLPAGTVGAVVGAYSDGVGYEVEFVAADGRTIAVLTLTADDLAAVPG</sequence>
<dbReference type="EMBL" id="LQOJ01000069">
    <property type="protein sequence ID" value="ORU97253.1"/>
    <property type="molecule type" value="Genomic_DNA"/>
</dbReference>
<dbReference type="InterPro" id="IPR032568">
    <property type="entry name" value="DUF4926"/>
</dbReference>
<reference evidence="1 2" key="1">
    <citation type="submission" date="2016-01" db="EMBL/GenBank/DDBJ databases">
        <title>The new phylogeny of the genus Mycobacterium.</title>
        <authorList>
            <person name="Tarcisio F."/>
            <person name="Conor M."/>
            <person name="Antonella G."/>
            <person name="Elisabetta G."/>
            <person name="Giulia F.S."/>
            <person name="Sara T."/>
            <person name="Anna F."/>
            <person name="Clotilde B."/>
            <person name="Roberto B."/>
            <person name="Veronica D.S."/>
            <person name="Fabio R."/>
            <person name="Monica P."/>
            <person name="Olivier J."/>
            <person name="Enrico T."/>
            <person name="Nicola S."/>
        </authorList>
    </citation>
    <scope>NUCLEOTIDE SEQUENCE [LARGE SCALE GENOMIC DNA]</scope>
    <source>
        <strain evidence="1 2">DSM 44179</strain>
    </source>
</reference>
<accession>A0A1X1R024</accession>
<dbReference type="STRING" id="1793.AWC04_18390"/>
<dbReference type="Pfam" id="PF16277">
    <property type="entry name" value="DUF4926"/>
    <property type="match status" value="1"/>
</dbReference>
<dbReference type="OrthoDB" id="3398586at2"/>